<evidence type="ECO:0000313" key="2">
    <source>
        <dbReference type="EMBL" id="EOX96756.1"/>
    </source>
</evidence>
<dbReference type="InParanoid" id="A0A061DXG5"/>
<gene>
    <name evidence="2" type="ORF">TCM_005937</name>
</gene>
<keyword evidence="1" id="KW-0732">Signal</keyword>
<evidence type="ECO:0000256" key="1">
    <source>
        <dbReference type="SAM" id="SignalP"/>
    </source>
</evidence>
<dbReference type="AlphaFoldDB" id="A0A061DXG5"/>
<dbReference type="Gramene" id="EOX96756">
    <property type="protein sequence ID" value="EOX96756"/>
    <property type="gene ID" value="TCM_005937"/>
</dbReference>
<name>A0A061DXG5_THECC</name>
<dbReference type="HOGENOM" id="CLU_2268689_0_0_1"/>
<dbReference type="Proteomes" id="UP000026915">
    <property type="component" value="Chromosome 1"/>
</dbReference>
<reference evidence="2 3" key="1">
    <citation type="journal article" date="2013" name="Genome Biol.">
        <title>The genome sequence of the most widely cultivated cacao type and its use to identify candidate genes regulating pod color.</title>
        <authorList>
            <person name="Motamayor J.C."/>
            <person name="Mockaitis K."/>
            <person name="Schmutz J."/>
            <person name="Haiminen N."/>
            <person name="Iii D.L."/>
            <person name="Cornejo O."/>
            <person name="Findley S.D."/>
            <person name="Zheng P."/>
            <person name="Utro F."/>
            <person name="Royaert S."/>
            <person name="Saski C."/>
            <person name="Jenkins J."/>
            <person name="Podicheti R."/>
            <person name="Zhao M."/>
            <person name="Scheffler B.E."/>
            <person name="Stack J.C."/>
            <person name="Feltus F.A."/>
            <person name="Mustiga G.M."/>
            <person name="Amores F."/>
            <person name="Phillips W."/>
            <person name="Marelli J.P."/>
            <person name="May G.D."/>
            <person name="Shapiro H."/>
            <person name="Ma J."/>
            <person name="Bustamante C.D."/>
            <person name="Schnell R.J."/>
            <person name="Main D."/>
            <person name="Gilbert D."/>
            <person name="Parida L."/>
            <person name="Kuhn D.N."/>
        </authorList>
    </citation>
    <scope>NUCLEOTIDE SEQUENCE [LARGE SCALE GENOMIC DNA]</scope>
    <source>
        <strain evidence="3">cv. Matina 1-6</strain>
    </source>
</reference>
<protein>
    <submittedName>
        <fullName evidence="2">Uncharacterized protein</fullName>
    </submittedName>
</protein>
<accession>A0A061DXG5</accession>
<keyword evidence="3" id="KW-1185">Reference proteome</keyword>
<dbReference type="EMBL" id="CM001879">
    <property type="protein sequence ID" value="EOX96756.1"/>
    <property type="molecule type" value="Genomic_DNA"/>
</dbReference>
<organism evidence="2 3">
    <name type="scientific">Theobroma cacao</name>
    <name type="common">Cacao</name>
    <name type="synonym">Cocoa</name>
    <dbReference type="NCBI Taxonomy" id="3641"/>
    <lineage>
        <taxon>Eukaryota</taxon>
        <taxon>Viridiplantae</taxon>
        <taxon>Streptophyta</taxon>
        <taxon>Embryophyta</taxon>
        <taxon>Tracheophyta</taxon>
        <taxon>Spermatophyta</taxon>
        <taxon>Magnoliopsida</taxon>
        <taxon>eudicotyledons</taxon>
        <taxon>Gunneridae</taxon>
        <taxon>Pentapetalae</taxon>
        <taxon>rosids</taxon>
        <taxon>malvids</taxon>
        <taxon>Malvales</taxon>
        <taxon>Malvaceae</taxon>
        <taxon>Byttnerioideae</taxon>
        <taxon>Theobroma</taxon>
    </lineage>
</organism>
<proteinExistence type="predicted"/>
<feature type="chain" id="PRO_5001601274" evidence="1">
    <location>
        <begin position="18"/>
        <end position="103"/>
    </location>
</feature>
<feature type="signal peptide" evidence="1">
    <location>
        <begin position="1"/>
        <end position="17"/>
    </location>
</feature>
<sequence>MLMLTLCIYPLEPGALALSLSADTPPYKPLSCTPPGAWWRLPKAKKRHGTTFPKAAAKGEKTHEAGTEKSLSANVAQVPACAVHASWRWESSLPLKARSLMLY</sequence>
<evidence type="ECO:0000313" key="3">
    <source>
        <dbReference type="Proteomes" id="UP000026915"/>
    </source>
</evidence>